<feature type="domain" description="Helix-turn-helix" evidence="1">
    <location>
        <begin position="21"/>
        <end position="63"/>
    </location>
</feature>
<accession>A0A852U385</accession>
<dbReference type="AlphaFoldDB" id="A0A852U385"/>
<protein>
    <recommendedName>
        <fullName evidence="1">Helix-turn-helix domain-containing protein</fullName>
    </recommendedName>
</protein>
<evidence type="ECO:0000313" key="3">
    <source>
        <dbReference type="Proteomes" id="UP000589036"/>
    </source>
</evidence>
<dbReference type="Proteomes" id="UP000589036">
    <property type="component" value="Unassembled WGS sequence"/>
</dbReference>
<proteinExistence type="predicted"/>
<organism evidence="2 3">
    <name type="scientific">Spinactinospora alkalitolerans</name>
    <dbReference type="NCBI Taxonomy" id="687207"/>
    <lineage>
        <taxon>Bacteria</taxon>
        <taxon>Bacillati</taxon>
        <taxon>Actinomycetota</taxon>
        <taxon>Actinomycetes</taxon>
        <taxon>Streptosporangiales</taxon>
        <taxon>Nocardiopsidaceae</taxon>
        <taxon>Spinactinospora</taxon>
    </lineage>
</organism>
<name>A0A852U385_9ACTN</name>
<evidence type="ECO:0000313" key="2">
    <source>
        <dbReference type="EMBL" id="NYE50688.1"/>
    </source>
</evidence>
<dbReference type="EMBL" id="JACCCC010000001">
    <property type="protein sequence ID" value="NYE50688.1"/>
    <property type="molecule type" value="Genomic_DNA"/>
</dbReference>
<evidence type="ECO:0000259" key="1">
    <source>
        <dbReference type="Pfam" id="PF12728"/>
    </source>
</evidence>
<gene>
    <name evidence="2" type="ORF">HDA32_005808</name>
</gene>
<dbReference type="Pfam" id="PF12728">
    <property type="entry name" value="HTH_17"/>
    <property type="match status" value="1"/>
</dbReference>
<sequence length="80" mass="8865">MRPLTIVELYALPAAVDLMTAAQALNMGRTMAYELARRGEFPCAVIRYGDTYRVPTAEILRLLNVPIPNRESPTVTESGQ</sequence>
<comment type="caution">
    <text evidence="2">The sequence shown here is derived from an EMBL/GenBank/DDBJ whole genome shotgun (WGS) entry which is preliminary data.</text>
</comment>
<dbReference type="InterPro" id="IPR041657">
    <property type="entry name" value="HTH_17"/>
</dbReference>
<keyword evidence="3" id="KW-1185">Reference proteome</keyword>
<reference evidence="2 3" key="1">
    <citation type="submission" date="2020-07" db="EMBL/GenBank/DDBJ databases">
        <title>Sequencing the genomes of 1000 actinobacteria strains.</title>
        <authorList>
            <person name="Klenk H.-P."/>
        </authorList>
    </citation>
    <scope>NUCLEOTIDE SEQUENCE [LARGE SCALE GENOMIC DNA]</scope>
    <source>
        <strain evidence="2 3">CXB654</strain>
    </source>
</reference>
<dbReference type="RefSeq" id="WP_312863368.1">
    <property type="nucleotide sequence ID" value="NZ_BAAAYY010000045.1"/>
</dbReference>